<dbReference type="AlphaFoldDB" id="A0A3B3QPJ6"/>
<evidence type="ECO:0000256" key="4">
    <source>
        <dbReference type="ARBA" id="ARBA00022927"/>
    </source>
</evidence>
<sequence length="207" mass="24135">MPPPAATMIEVCIPALERKADESGKLQKFFRVEILFNGRKHFVLKRHREFLNLHKKLKKILQTPEFPNKRSPHFRQKPLEQRRQELEDYVKMVLSDNEEVPQEMLDFLQLKHFHSVNKMSSSECLDASHPESYNCQLLHQRVLGFFKDPYVLESTSDLPDVVVDGVLQGLYPRDVRVSFMPPPEPHRTKPWSPSKGGPATQPEVRRT</sequence>
<reference evidence="10" key="1">
    <citation type="submission" date="2025-08" db="UniProtKB">
        <authorList>
            <consortium name="Ensembl"/>
        </authorList>
    </citation>
    <scope>IDENTIFICATION</scope>
</reference>
<keyword evidence="5" id="KW-0446">Lipid-binding</keyword>
<reference evidence="10" key="2">
    <citation type="submission" date="2025-09" db="UniProtKB">
        <authorList>
            <consortium name="Ensembl"/>
        </authorList>
    </citation>
    <scope>IDENTIFICATION</scope>
</reference>
<dbReference type="GeneTree" id="ENSGT00390000001280"/>
<dbReference type="Pfam" id="PF00787">
    <property type="entry name" value="PX"/>
    <property type="match status" value="1"/>
</dbReference>
<dbReference type="Ensembl" id="ENSPKIT00000031565.1">
    <property type="protein sequence ID" value="ENSPKIP00000007505.1"/>
    <property type="gene ID" value="ENSPKIG00000023378.1"/>
</dbReference>
<evidence type="ECO:0000313" key="10">
    <source>
        <dbReference type="Ensembl" id="ENSPKIP00000007505.1"/>
    </source>
</evidence>
<dbReference type="GO" id="GO:0015031">
    <property type="term" value="P:protein transport"/>
    <property type="evidence" value="ECO:0007669"/>
    <property type="project" value="UniProtKB-KW"/>
</dbReference>
<dbReference type="KEGG" id="pki:111857412"/>
<dbReference type="CTD" id="79856"/>
<evidence type="ECO:0000256" key="5">
    <source>
        <dbReference type="ARBA" id="ARBA00023121"/>
    </source>
</evidence>
<comment type="subcellular location">
    <subcellularLocation>
        <location evidence="1">Cytoplasmic vesicle membrane</location>
        <topology evidence="1">Peripheral membrane protein</topology>
        <orientation evidence="1">Cytoplasmic side</orientation>
    </subcellularLocation>
</comment>
<keyword evidence="4" id="KW-0653">Protein transport</keyword>
<dbReference type="GO" id="GO:0030659">
    <property type="term" value="C:cytoplasmic vesicle membrane"/>
    <property type="evidence" value="ECO:0007669"/>
    <property type="project" value="UniProtKB-SubCell"/>
</dbReference>
<evidence type="ECO:0000313" key="11">
    <source>
        <dbReference type="Proteomes" id="UP000261540"/>
    </source>
</evidence>
<feature type="domain" description="PX" evidence="9">
    <location>
        <begin position="1"/>
        <end position="115"/>
    </location>
</feature>
<dbReference type="GeneID" id="111857412"/>
<evidence type="ECO:0000256" key="2">
    <source>
        <dbReference type="ARBA" id="ARBA00010883"/>
    </source>
</evidence>
<keyword evidence="7" id="KW-0968">Cytoplasmic vesicle</keyword>
<comment type="similarity">
    <text evidence="2">Belongs to the sorting nexin family.</text>
</comment>
<dbReference type="Proteomes" id="UP000261540">
    <property type="component" value="Unplaced"/>
</dbReference>
<dbReference type="InterPro" id="IPR052467">
    <property type="entry name" value="Sorting_nexin_PX-domain"/>
</dbReference>
<dbReference type="SMART" id="SM00312">
    <property type="entry name" value="PX"/>
    <property type="match status" value="1"/>
</dbReference>
<evidence type="ECO:0000256" key="8">
    <source>
        <dbReference type="SAM" id="MobiDB-lite"/>
    </source>
</evidence>
<name>A0A3B3QPJ6_9TELE</name>
<proteinExistence type="inferred from homology"/>
<dbReference type="PANTHER" id="PTHR15813:SF8">
    <property type="entry name" value="SORTING NEXIN-22"/>
    <property type="match status" value="1"/>
</dbReference>
<keyword evidence="6" id="KW-0472">Membrane</keyword>
<dbReference type="PANTHER" id="PTHR15813">
    <property type="entry name" value="SORTING NEXIN-22 AND 24"/>
    <property type="match status" value="1"/>
</dbReference>
<evidence type="ECO:0000256" key="7">
    <source>
        <dbReference type="ARBA" id="ARBA00023329"/>
    </source>
</evidence>
<dbReference type="STRING" id="1676925.ENSPKIP00000007505"/>
<dbReference type="GO" id="GO:1901981">
    <property type="term" value="F:phosphatidylinositol phosphate binding"/>
    <property type="evidence" value="ECO:0007669"/>
    <property type="project" value="TreeGrafter"/>
</dbReference>
<dbReference type="InterPro" id="IPR001683">
    <property type="entry name" value="PX_dom"/>
</dbReference>
<keyword evidence="3" id="KW-0813">Transport</keyword>
<evidence type="ECO:0000256" key="3">
    <source>
        <dbReference type="ARBA" id="ARBA00022448"/>
    </source>
</evidence>
<organism evidence="10 11">
    <name type="scientific">Paramormyrops kingsleyae</name>
    <dbReference type="NCBI Taxonomy" id="1676925"/>
    <lineage>
        <taxon>Eukaryota</taxon>
        <taxon>Metazoa</taxon>
        <taxon>Chordata</taxon>
        <taxon>Craniata</taxon>
        <taxon>Vertebrata</taxon>
        <taxon>Euteleostomi</taxon>
        <taxon>Actinopterygii</taxon>
        <taxon>Neopterygii</taxon>
        <taxon>Teleostei</taxon>
        <taxon>Osteoglossocephala</taxon>
        <taxon>Osteoglossomorpha</taxon>
        <taxon>Osteoglossiformes</taxon>
        <taxon>Mormyridae</taxon>
        <taxon>Paramormyrops</taxon>
    </lineage>
</organism>
<dbReference type="InterPro" id="IPR036871">
    <property type="entry name" value="PX_dom_sf"/>
</dbReference>
<feature type="region of interest" description="Disordered" evidence="8">
    <location>
        <begin position="177"/>
        <end position="207"/>
    </location>
</feature>
<accession>A0A3B3QPJ6</accession>
<evidence type="ECO:0000256" key="1">
    <source>
        <dbReference type="ARBA" id="ARBA00004180"/>
    </source>
</evidence>
<evidence type="ECO:0000256" key="6">
    <source>
        <dbReference type="ARBA" id="ARBA00023136"/>
    </source>
</evidence>
<dbReference type="PROSITE" id="PS50195">
    <property type="entry name" value="PX"/>
    <property type="match status" value="1"/>
</dbReference>
<dbReference type="Gene3D" id="3.30.1520.10">
    <property type="entry name" value="Phox-like domain"/>
    <property type="match status" value="1"/>
</dbReference>
<evidence type="ECO:0000259" key="9">
    <source>
        <dbReference type="PROSITE" id="PS50195"/>
    </source>
</evidence>
<dbReference type="OrthoDB" id="93876at2759"/>
<protein>
    <submittedName>
        <fullName evidence="10">Sorting nexin 22</fullName>
    </submittedName>
</protein>
<keyword evidence="11" id="KW-1185">Reference proteome</keyword>
<dbReference type="RefSeq" id="XP_023694024.1">
    <property type="nucleotide sequence ID" value="XM_023838256.2"/>
</dbReference>
<dbReference type="SUPFAM" id="SSF64268">
    <property type="entry name" value="PX domain"/>
    <property type="match status" value="1"/>
</dbReference>